<dbReference type="EMBL" id="DRXS01000108">
    <property type="protein sequence ID" value="HHR40577.1"/>
    <property type="molecule type" value="Genomic_DNA"/>
</dbReference>
<sequence length="243" mass="27087">MCSKSRQVEWNVLVETVHALPLYASHKAYVRDKILLTKPNVSVEELVQRIGATRGEAMVILWELRKTGDEVLEMLKDGLHEQPVYSLAALGGTFSILHVGHMALLATAYSKAEKVLLGVSSDNFAAKLGKKHPIPPYEERVKQLRDFLSRQGWLERTRITALEDPYGPTVEDPAIEVLVTSPATAYRAGEINMKRAERNLPPLDVYVCPLVVAYDGYPVSTTRIMAGEISADGKTFRKEQERG</sequence>
<dbReference type="EC" id="2.7.7.3" evidence="2"/>
<feature type="domain" description="Cytidyltransferase-like" evidence="1">
    <location>
        <begin position="90"/>
        <end position="225"/>
    </location>
</feature>
<reference evidence="2" key="1">
    <citation type="journal article" date="2020" name="mSystems">
        <title>Genome- and Community-Level Interaction Insights into Carbon Utilization and Element Cycling Functions of Hydrothermarchaeota in Hydrothermal Sediment.</title>
        <authorList>
            <person name="Zhou Z."/>
            <person name="Liu Y."/>
            <person name="Xu W."/>
            <person name="Pan J."/>
            <person name="Luo Z.H."/>
            <person name="Li M."/>
        </authorList>
    </citation>
    <scope>NUCLEOTIDE SEQUENCE [LARGE SCALE GENOMIC DNA]</scope>
    <source>
        <strain evidence="2">SpSt-1084</strain>
    </source>
</reference>
<dbReference type="GO" id="GO:0004595">
    <property type="term" value="F:pantetheine-phosphate adenylyltransferase activity"/>
    <property type="evidence" value="ECO:0007669"/>
    <property type="project" value="UniProtKB-EC"/>
</dbReference>
<name>A0A7C5Y5A6_CALS0</name>
<dbReference type="InterPro" id="IPR004821">
    <property type="entry name" value="Cyt_trans-like"/>
</dbReference>
<gene>
    <name evidence="2" type="ORF">ENM42_01975</name>
</gene>
<dbReference type="InterPro" id="IPR014729">
    <property type="entry name" value="Rossmann-like_a/b/a_fold"/>
</dbReference>
<keyword evidence="2" id="KW-0548">Nucleotidyltransferase</keyword>
<evidence type="ECO:0000259" key="1">
    <source>
        <dbReference type="Pfam" id="PF01467"/>
    </source>
</evidence>
<dbReference type="SUPFAM" id="SSF52374">
    <property type="entry name" value="Nucleotidylyl transferase"/>
    <property type="match status" value="1"/>
</dbReference>
<organism evidence="2">
    <name type="scientific">Caldiarchaeum subterraneum</name>
    <dbReference type="NCBI Taxonomy" id="311458"/>
    <lineage>
        <taxon>Archaea</taxon>
        <taxon>Nitrososphaerota</taxon>
        <taxon>Candidatus Caldarchaeales</taxon>
        <taxon>Candidatus Caldarchaeaceae</taxon>
        <taxon>Candidatus Caldarchaeum</taxon>
    </lineage>
</organism>
<protein>
    <submittedName>
        <fullName evidence="2">Pantetheine-phosphate adenylyltransferase</fullName>
        <ecNumber evidence="2">2.7.7.3</ecNumber>
    </submittedName>
</protein>
<dbReference type="NCBIfam" id="NF001985">
    <property type="entry name" value="PRK00777.1"/>
    <property type="match status" value="1"/>
</dbReference>
<dbReference type="NCBIfam" id="TIGR00125">
    <property type="entry name" value="cyt_tran_rel"/>
    <property type="match status" value="1"/>
</dbReference>
<accession>A0A7C5Y5A6</accession>
<evidence type="ECO:0000313" key="2">
    <source>
        <dbReference type="EMBL" id="HHR40577.1"/>
    </source>
</evidence>
<dbReference type="Gene3D" id="3.40.50.620">
    <property type="entry name" value="HUPs"/>
    <property type="match status" value="1"/>
</dbReference>
<keyword evidence="2" id="KW-0808">Transferase</keyword>
<proteinExistence type="predicted"/>
<dbReference type="AlphaFoldDB" id="A0A7C5Y5A6"/>
<dbReference type="Pfam" id="PF01467">
    <property type="entry name" value="CTP_transf_like"/>
    <property type="match status" value="1"/>
</dbReference>
<comment type="caution">
    <text evidence="2">The sequence shown here is derived from an EMBL/GenBank/DDBJ whole genome shotgun (WGS) entry which is preliminary data.</text>
</comment>